<gene>
    <name evidence="1" type="ORF">SAMN06295937_10427</name>
</gene>
<evidence type="ECO:0000313" key="2">
    <source>
        <dbReference type="Proteomes" id="UP000190044"/>
    </source>
</evidence>
<dbReference type="Gene3D" id="3.90.180.10">
    <property type="entry name" value="Medium-chain alcohol dehydrogenases, catalytic domain"/>
    <property type="match status" value="1"/>
</dbReference>
<reference evidence="2" key="1">
    <citation type="submission" date="2017-02" db="EMBL/GenBank/DDBJ databases">
        <authorList>
            <person name="Varghese N."/>
            <person name="Submissions S."/>
        </authorList>
    </citation>
    <scope>NUCLEOTIDE SEQUENCE [LARGE SCALE GENOMIC DNA]</scope>
    <source>
        <strain evidence="2">R11H</strain>
    </source>
</reference>
<dbReference type="EMBL" id="FUYP01000042">
    <property type="protein sequence ID" value="SKB98297.1"/>
    <property type="molecule type" value="Genomic_DNA"/>
</dbReference>
<evidence type="ECO:0000313" key="1">
    <source>
        <dbReference type="EMBL" id="SKB98297.1"/>
    </source>
</evidence>
<dbReference type="AlphaFoldDB" id="A0A1T5FQ94"/>
<accession>A0A1T5FQ94</accession>
<evidence type="ECO:0008006" key="3">
    <source>
        <dbReference type="Google" id="ProtNLM"/>
    </source>
</evidence>
<organism evidence="1 2">
    <name type="scientific">Sphingopyxis flava</name>
    <dbReference type="NCBI Taxonomy" id="1507287"/>
    <lineage>
        <taxon>Bacteria</taxon>
        <taxon>Pseudomonadati</taxon>
        <taxon>Pseudomonadota</taxon>
        <taxon>Alphaproteobacteria</taxon>
        <taxon>Sphingomonadales</taxon>
        <taxon>Sphingomonadaceae</taxon>
        <taxon>Sphingopyxis</taxon>
    </lineage>
</organism>
<dbReference type="Gene3D" id="3.40.50.720">
    <property type="entry name" value="NAD(P)-binding Rossmann-like Domain"/>
    <property type="match status" value="1"/>
</dbReference>
<proteinExistence type="predicted"/>
<dbReference type="Proteomes" id="UP000190044">
    <property type="component" value="Unassembled WGS sequence"/>
</dbReference>
<dbReference type="OrthoDB" id="9773078at2"/>
<keyword evidence="2" id="KW-1185">Reference proteome</keyword>
<sequence>MAVRLHLTVNLESDDITLIRITSSAGSCGTIAAIGVFCHPGFARNTADVFLRDISLHMNGFANVQPAMWEGLRLLERGGLQPEAYFNHEFRLEDIGTAFSTFNDKADGAMKMDISKNSWRLTV</sequence>
<name>A0A1T5FQ94_9SPHN</name>
<protein>
    <recommendedName>
        <fullName evidence="3">Zinc-binding dehydrogenase</fullName>
    </recommendedName>
</protein>